<dbReference type="PRINTS" id="PR00622">
    <property type="entry name" value="HISTONEH3"/>
</dbReference>
<evidence type="ECO:0000256" key="3">
    <source>
        <dbReference type="ARBA" id="ARBA00022454"/>
    </source>
</evidence>
<dbReference type="Gene3D" id="1.10.20.10">
    <property type="entry name" value="Histone, subunit A"/>
    <property type="match status" value="1"/>
</dbReference>
<dbReference type="PROSITE" id="PS00959">
    <property type="entry name" value="HISTONE_H3_2"/>
    <property type="match status" value="1"/>
</dbReference>
<reference evidence="7" key="1">
    <citation type="submission" date="2022-07" db="EMBL/GenBank/DDBJ databases">
        <title>Phylogenomic reconstructions and comparative analyses of Kickxellomycotina fungi.</title>
        <authorList>
            <person name="Reynolds N.K."/>
            <person name="Stajich J.E."/>
            <person name="Barry K."/>
            <person name="Grigoriev I.V."/>
            <person name="Crous P."/>
            <person name="Smith M.E."/>
        </authorList>
    </citation>
    <scope>NUCLEOTIDE SEQUENCE</scope>
    <source>
        <strain evidence="7">BCRC 34882</strain>
    </source>
</reference>
<protein>
    <submittedName>
        <fullName evidence="7">Histone H3.1</fullName>
    </submittedName>
</protein>
<keyword evidence="4" id="KW-0544">Nucleosome core</keyword>
<dbReference type="InterPro" id="IPR009072">
    <property type="entry name" value="Histone-fold"/>
</dbReference>
<proteinExistence type="inferred from homology"/>
<organism evidence="7 8">
    <name type="scientific">Coemansia umbellata</name>
    <dbReference type="NCBI Taxonomy" id="1424467"/>
    <lineage>
        <taxon>Eukaryota</taxon>
        <taxon>Fungi</taxon>
        <taxon>Fungi incertae sedis</taxon>
        <taxon>Zoopagomycota</taxon>
        <taxon>Kickxellomycotina</taxon>
        <taxon>Kickxellomycetes</taxon>
        <taxon>Kickxellales</taxon>
        <taxon>Kickxellaceae</taxon>
        <taxon>Coemansia</taxon>
    </lineage>
</organism>
<dbReference type="Proteomes" id="UP001151295">
    <property type="component" value="Unassembled WGS sequence"/>
</dbReference>
<evidence type="ECO:0000313" key="8">
    <source>
        <dbReference type="Proteomes" id="UP001151295"/>
    </source>
</evidence>
<sequence>AARKSAPGANATGGVKKPHRYKPGTVALREIRRYQKSTELLIRKLPFQRLVREIAQDFKTDLRFQSSAIAALQEAAEAYLVGLFEDTNLAAIHGRRVTIQPKDLQLARRLRGERS</sequence>
<comment type="caution">
    <text evidence="7">The sequence shown here is derived from an EMBL/GenBank/DDBJ whole genome shotgun (WGS) entry which is preliminary data.</text>
</comment>
<dbReference type="Pfam" id="PF00125">
    <property type="entry name" value="Histone"/>
    <property type="match status" value="1"/>
</dbReference>
<gene>
    <name evidence="7" type="primary">HHT1_3</name>
    <name evidence="7" type="ORF">EDC05_006374</name>
</gene>
<dbReference type="InterPro" id="IPR007125">
    <property type="entry name" value="H2A/H2B/H3"/>
</dbReference>
<comment type="subcellular location">
    <subcellularLocation>
        <location evidence="1">Chromosome</location>
    </subcellularLocation>
</comment>
<dbReference type="PANTHER" id="PTHR11426">
    <property type="entry name" value="HISTONE H3"/>
    <property type="match status" value="1"/>
</dbReference>
<dbReference type="InterPro" id="IPR000164">
    <property type="entry name" value="Histone_H3/CENP-A"/>
</dbReference>
<dbReference type="EMBL" id="JANBQD010000186">
    <property type="protein sequence ID" value="KAJ1986228.1"/>
    <property type="molecule type" value="Genomic_DNA"/>
</dbReference>
<keyword evidence="4" id="KW-0238">DNA-binding</keyword>
<keyword evidence="8" id="KW-1185">Reference proteome</keyword>
<feature type="region of interest" description="Disordered" evidence="5">
    <location>
        <begin position="1"/>
        <end position="20"/>
    </location>
</feature>
<keyword evidence="3" id="KW-0158">Chromosome</keyword>
<evidence type="ECO:0000256" key="2">
    <source>
        <dbReference type="ARBA" id="ARBA00010343"/>
    </source>
</evidence>
<dbReference type="CDD" id="cd22911">
    <property type="entry name" value="HFD_H3"/>
    <property type="match status" value="1"/>
</dbReference>
<comment type="similarity">
    <text evidence="2">Belongs to the histone H3 family.</text>
</comment>
<evidence type="ECO:0000259" key="6">
    <source>
        <dbReference type="Pfam" id="PF00125"/>
    </source>
</evidence>
<evidence type="ECO:0000256" key="1">
    <source>
        <dbReference type="ARBA" id="ARBA00004286"/>
    </source>
</evidence>
<name>A0ABQ8PCZ9_9FUNG</name>
<accession>A0ABQ8PCZ9</accession>
<evidence type="ECO:0000256" key="4">
    <source>
        <dbReference type="ARBA" id="ARBA00023269"/>
    </source>
</evidence>
<evidence type="ECO:0000256" key="5">
    <source>
        <dbReference type="SAM" id="MobiDB-lite"/>
    </source>
</evidence>
<feature type="non-terminal residue" evidence="7">
    <location>
        <position position="1"/>
    </location>
</feature>
<dbReference type="SUPFAM" id="SSF47113">
    <property type="entry name" value="Histone-fold"/>
    <property type="match status" value="1"/>
</dbReference>
<feature type="domain" description="Core Histone H2A/H2B/H3" evidence="6">
    <location>
        <begin position="23"/>
        <end position="110"/>
    </location>
</feature>
<evidence type="ECO:0000313" key="7">
    <source>
        <dbReference type="EMBL" id="KAJ1986228.1"/>
    </source>
</evidence>
<dbReference type="SMART" id="SM00428">
    <property type="entry name" value="H3"/>
    <property type="match status" value="1"/>
</dbReference>